<evidence type="ECO:0000313" key="5">
    <source>
        <dbReference type="Proteomes" id="UP000198806"/>
    </source>
</evidence>
<dbReference type="Gene3D" id="3.30.470.30">
    <property type="entry name" value="DNA ligase/mRNA capping enzyme"/>
    <property type="match status" value="1"/>
</dbReference>
<dbReference type="GO" id="GO:0006297">
    <property type="term" value="P:nucleotide-excision repair, DNA gap filling"/>
    <property type="evidence" value="ECO:0007669"/>
    <property type="project" value="TreeGrafter"/>
</dbReference>
<comment type="catalytic activity">
    <reaction evidence="1">
        <text>ATP + (deoxyribonucleotide)n-3'-hydroxyl + 5'-phospho-(deoxyribonucleotide)m = (deoxyribonucleotide)n+m + AMP + diphosphate.</text>
        <dbReference type="EC" id="6.5.1.1"/>
    </reaction>
</comment>
<evidence type="ECO:0000256" key="1">
    <source>
        <dbReference type="ARBA" id="ARBA00034003"/>
    </source>
</evidence>
<dbReference type="InterPro" id="IPR012340">
    <property type="entry name" value="NA-bd_OB-fold"/>
</dbReference>
<gene>
    <name evidence="4" type="ORF">SAMN04489757_11018</name>
</gene>
<dbReference type="EMBL" id="FOWD01000010">
    <property type="protein sequence ID" value="SFO12629.1"/>
    <property type="molecule type" value="Genomic_DNA"/>
</dbReference>
<dbReference type="RefSeq" id="WP_091685718.1">
    <property type="nucleotide sequence ID" value="NZ_BAABFM010000061.1"/>
</dbReference>
<dbReference type="Gene3D" id="2.40.50.140">
    <property type="entry name" value="Nucleic acid-binding proteins"/>
    <property type="match status" value="1"/>
</dbReference>
<dbReference type="CDD" id="cd07971">
    <property type="entry name" value="OBF_DNA_ligase_LigD"/>
    <property type="match status" value="1"/>
</dbReference>
<accession>A0A1I5EMD3</accession>
<reference evidence="4 5" key="1">
    <citation type="submission" date="2016-10" db="EMBL/GenBank/DDBJ databases">
        <authorList>
            <person name="de Groot N.N."/>
        </authorList>
    </citation>
    <scope>NUCLEOTIDE SEQUENCE [LARGE SCALE GENOMIC DNA]</scope>
    <source>
        <strain evidence="4 5">DSM 1283</strain>
    </source>
</reference>
<dbReference type="GO" id="GO:0006303">
    <property type="term" value="P:double-strand break repair via nonhomologous end joining"/>
    <property type="evidence" value="ECO:0007669"/>
    <property type="project" value="TreeGrafter"/>
</dbReference>
<feature type="region of interest" description="Disordered" evidence="2">
    <location>
        <begin position="290"/>
        <end position="312"/>
    </location>
</feature>
<organism evidence="4 5">
    <name type="scientific">Anaerocolumna aminovalerica</name>
    <dbReference type="NCBI Taxonomy" id="1527"/>
    <lineage>
        <taxon>Bacteria</taxon>
        <taxon>Bacillati</taxon>
        <taxon>Bacillota</taxon>
        <taxon>Clostridia</taxon>
        <taxon>Lachnospirales</taxon>
        <taxon>Lachnospiraceae</taxon>
        <taxon>Anaerocolumna</taxon>
    </lineage>
</organism>
<sequence>MDLFETKSIKPMLIKDIQEPFNSPDYIYELKLDGIRCIAYLNETATDLRNKENDLLLPYYPELADIHVFTKGKCILDGELVIIKNGVPDFFEMQRRMHLDDKIKIELAARQYPASYVAYDILYLNNKELIDLPLLRRKEILEEVINENAKLAVTRYVWEYGIELHDFTKQQNLEGVVGKGKDSKYYFDAETRNWITFKNWGNRNFVVCGYIRKEKGITSLILGQYRGTELLYKGHVTLGVPLNFASEYNLKKIDSSPFRLTPSCGKEAIWLNPELVCEIHYMPNKKGRPGKPVLRGIREGKNPFECQEEPKK</sequence>
<feature type="compositionally biased region" description="Basic and acidic residues" evidence="2">
    <location>
        <begin position="296"/>
        <end position="312"/>
    </location>
</feature>
<dbReference type="InterPro" id="IPR012310">
    <property type="entry name" value="DNA_ligase_ATP-dep_cent"/>
</dbReference>
<dbReference type="PROSITE" id="PS50160">
    <property type="entry name" value="DNA_LIGASE_A3"/>
    <property type="match status" value="1"/>
</dbReference>
<feature type="domain" description="ATP-dependent DNA ligase family profile" evidence="3">
    <location>
        <begin position="107"/>
        <end position="198"/>
    </location>
</feature>
<dbReference type="InterPro" id="IPR029710">
    <property type="entry name" value="LIG4"/>
</dbReference>
<dbReference type="PANTHER" id="PTHR45997:SF1">
    <property type="entry name" value="DNA LIGASE 4"/>
    <property type="match status" value="1"/>
</dbReference>
<dbReference type="GO" id="GO:0003910">
    <property type="term" value="F:DNA ligase (ATP) activity"/>
    <property type="evidence" value="ECO:0007669"/>
    <property type="project" value="UniProtKB-EC"/>
</dbReference>
<protein>
    <submittedName>
        <fullName evidence="4">Bifunctional non-homologous end joining protein LigD</fullName>
    </submittedName>
</protein>
<dbReference type="PANTHER" id="PTHR45997">
    <property type="entry name" value="DNA LIGASE 4"/>
    <property type="match status" value="1"/>
</dbReference>
<dbReference type="Proteomes" id="UP000198806">
    <property type="component" value="Unassembled WGS sequence"/>
</dbReference>
<evidence type="ECO:0000313" key="4">
    <source>
        <dbReference type="EMBL" id="SFO12629.1"/>
    </source>
</evidence>
<evidence type="ECO:0000259" key="3">
    <source>
        <dbReference type="PROSITE" id="PS50160"/>
    </source>
</evidence>
<dbReference type="OrthoDB" id="9802472at2"/>
<dbReference type="Gene3D" id="3.30.1490.70">
    <property type="match status" value="1"/>
</dbReference>
<dbReference type="SUPFAM" id="SSF56091">
    <property type="entry name" value="DNA ligase/mRNA capping enzyme, catalytic domain"/>
    <property type="match status" value="1"/>
</dbReference>
<proteinExistence type="predicted"/>
<dbReference type="CDD" id="cd07906">
    <property type="entry name" value="Adenylation_DNA_ligase_LigD_LigC"/>
    <property type="match status" value="1"/>
</dbReference>
<dbReference type="SUPFAM" id="SSF50249">
    <property type="entry name" value="Nucleic acid-binding proteins"/>
    <property type="match status" value="1"/>
</dbReference>
<evidence type="ECO:0000256" key="2">
    <source>
        <dbReference type="SAM" id="MobiDB-lite"/>
    </source>
</evidence>
<dbReference type="GO" id="GO:0006310">
    <property type="term" value="P:DNA recombination"/>
    <property type="evidence" value="ECO:0007669"/>
    <property type="project" value="InterPro"/>
</dbReference>
<dbReference type="Pfam" id="PF01068">
    <property type="entry name" value="DNA_ligase_A_M"/>
    <property type="match status" value="1"/>
</dbReference>
<dbReference type="AlphaFoldDB" id="A0A1I5EMD3"/>
<name>A0A1I5EMD3_9FIRM</name>
<dbReference type="STRING" id="1527.SAMN04489757_11018"/>
<dbReference type="GO" id="GO:0003677">
    <property type="term" value="F:DNA binding"/>
    <property type="evidence" value="ECO:0007669"/>
    <property type="project" value="InterPro"/>
</dbReference>
<dbReference type="GO" id="GO:0005524">
    <property type="term" value="F:ATP binding"/>
    <property type="evidence" value="ECO:0007669"/>
    <property type="project" value="InterPro"/>
</dbReference>
<keyword evidence="5" id="KW-1185">Reference proteome</keyword>